<keyword evidence="3" id="KW-1185">Reference proteome</keyword>
<dbReference type="AlphaFoldDB" id="A0A9E2W801"/>
<evidence type="ECO:0000313" key="3">
    <source>
        <dbReference type="Proteomes" id="UP000812270"/>
    </source>
</evidence>
<dbReference type="RefSeq" id="WP_217791238.1">
    <property type="nucleotide sequence ID" value="NZ_JAHSPG010000006.1"/>
</dbReference>
<evidence type="ECO:0000313" key="2">
    <source>
        <dbReference type="EMBL" id="MBV4357586.1"/>
    </source>
</evidence>
<dbReference type="Proteomes" id="UP000812270">
    <property type="component" value="Unassembled WGS sequence"/>
</dbReference>
<dbReference type="EMBL" id="JAHSPG010000006">
    <property type="protein sequence ID" value="MBV4357586.1"/>
    <property type="molecule type" value="Genomic_DNA"/>
</dbReference>
<reference evidence="2" key="1">
    <citation type="submission" date="2021-06" db="EMBL/GenBank/DDBJ databases">
        <authorList>
            <person name="Huq M.A."/>
        </authorList>
    </citation>
    <scope>NUCLEOTIDE SEQUENCE</scope>
    <source>
        <strain evidence="2">MAH-26</strain>
    </source>
</reference>
<organism evidence="2 3">
    <name type="scientific">Pinibacter aurantiacus</name>
    <dbReference type="NCBI Taxonomy" id="2851599"/>
    <lineage>
        <taxon>Bacteria</taxon>
        <taxon>Pseudomonadati</taxon>
        <taxon>Bacteroidota</taxon>
        <taxon>Chitinophagia</taxon>
        <taxon>Chitinophagales</taxon>
        <taxon>Chitinophagaceae</taxon>
        <taxon>Pinibacter</taxon>
    </lineage>
</organism>
<dbReference type="InterPro" id="IPR013538">
    <property type="entry name" value="ASHA1/2-like_C"/>
</dbReference>
<gene>
    <name evidence="2" type="ORF">KTO63_10535</name>
</gene>
<sequence>MPNIHQQIFIAATAEKVYEALTTQAGLSAWWTPNTSSEPEEQTIARFTFGNGYYKEMEVVKLKHPHLVEWLCVYGADEWIGTSISFTIQFGTKEKLLAEHAELSDQLHQSSADRGSLLIFHHNNWKEYSSMFAECSYTWGRFLRSLKLYCETAEGTPWPTQHAVEN</sequence>
<comment type="caution">
    <text evidence="2">The sequence shown here is derived from an EMBL/GenBank/DDBJ whole genome shotgun (WGS) entry which is preliminary data.</text>
</comment>
<evidence type="ECO:0000259" key="1">
    <source>
        <dbReference type="Pfam" id="PF08327"/>
    </source>
</evidence>
<name>A0A9E2W801_9BACT</name>
<feature type="domain" description="Activator of Hsp90 ATPase homologue 1/2-like C-terminal" evidence="1">
    <location>
        <begin position="12"/>
        <end position="133"/>
    </location>
</feature>
<protein>
    <submittedName>
        <fullName evidence="2">SRPBCC domain-containing protein</fullName>
    </submittedName>
</protein>
<proteinExistence type="predicted"/>
<dbReference type="CDD" id="cd07814">
    <property type="entry name" value="SRPBCC_CalC_Aha1-like"/>
    <property type="match status" value="1"/>
</dbReference>
<accession>A0A9E2W801</accession>
<dbReference type="Pfam" id="PF08327">
    <property type="entry name" value="AHSA1"/>
    <property type="match status" value="1"/>
</dbReference>